<keyword evidence="4" id="KW-1185">Reference proteome</keyword>
<dbReference type="GO" id="GO:0005829">
    <property type="term" value="C:cytosol"/>
    <property type="evidence" value="ECO:0007669"/>
    <property type="project" value="TreeGrafter"/>
</dbReference>
<organism evidence="3 4">
    <name type="scientific">Geodia barretti</name>
    <name type="common">Barrett's horny sponge</name>
    <dbReference type="NCBI Taxonomy" id="519541"/>
    <lineage>
        <taxon>Eukaryota</taxon>
        <taxon>Metazoa</taxon>
        <taxon>Porifera</taxon>
        <taxon>Demospongiae</taxon>
        <taxon>Heteroscleromorpha</taxon>
        <taxon>Tetractinellida</taxon>
        <taxon>Astrophorina</taxon>
        <taxon>Geodiidae</taxon>
        <taxon>Geodia</taxon>
    </lineage>
</organism>
<proteinExistence type="predicted"/>
<keyword evidence="1" id="KW-0813">Transport</keyword>
<gene>
    <name evidence="3" type="ORF">GBAR_LOCUS15307</name>
</gene>
<dbReference type="GO" id="GO:1902388">
    <property type="term" value="F:ceramide 1-phosphate transfer activity"/>
    <property type="evidence" value="ECO:0007669"/>
    <property type="project" value="TreeGrafter"/>
</dbReference>
<name>A0AA35SAV3_GEOBA</name>
<evidence type="ECO:0000313" key="4">
    <source>
        <dbReference type="Proteomes" id="UP001174909"/>
    </source>
</evidence>
<reference evidence="3" key="1">
    <citation type="submission" date="2023-03" db="EMBL/GenBank/DDBJ databases">
        <authorList>
            <person name="Steffen K."/>
            <person name="Cardenas P."/>
        </authorList>
    </citation>
    <scope>NUCLEOTIDE SEQUENCE</scope>
</reference>
<dbReference type="SUPFAM" id="SSF110004">
    <property type="entry name" value="Glycolipid transfer protein, GLTP"/>
    <property type="match status" value="1"/>
</dbReference>
<protein>
    <submittedName>
        <fullName evidence="3">Glycolipid transfer protein</fullName>
    </submittedName>
</protein>
<dbReference type="InterPro" id="IPR036497">
    <property type="entry name" value="GLTP_sf"/>
</dbReference>
<dbReference type="PANTHER" id="PTHR10219:SF25">
    <property type="entry name" value="PLECKSTRIN HOMOLOGY DOMAIN-CONTAINING FAMILY A MEMBER 8"/>
    <property type="match status" value="1"/>
</dbReference>
<dbReference type="GO" id="GO:1902387">
    <property type="term" value="F:ceramide 1-phosphate binding"/>
    <property type="evidence" value="ECO:0007669"/>
    <property type="project" value="TreeGrafter"/>
</dbReference>
<dbReference type="AlphaFoldDB" id="A0AA35SAV3"/>
<feature type="domain" description="Glycolipid transfer protein" evidence="2">
    <location>
        <begin position="20"/>
        <end position="161"/>
    </location>
</feature>
<dbReference type="PANTHER" id="PTHR10219">
    <property type="entry name" value="GLYCOLIPID TRANSFER PROTEIN-RELATED"/>
    <property type="match status" value="1"/>
</dbReference>
<evidence type="ECO:0000256" key="1">
    <source>
        <dbReference type="ARBA" id="ARBA00022448"/>
    </source>
</evidence>
<sequence length="204" mass="22732">MTLFSEAKYKFLPLSEGDDIPTQLFLHACSEIVPFFDVLGSTAFMPVKSDINGNIQRLQTQYDTAPDQFPTLQSIVDSEISAGTNKGSKSCTVGLLWLKRALEFICVFLESAVGGEEDLVKCANKAYDESLRKYHGWIVKGIFSVAVRAVPYHKDFVTALKKDASVSSETLYSDMQAALTPLRETINELNRFYTLRGQHSDDTV</sequence>
<comment type="caution">
    <text evidence="3">The sequence shown here is derived from an EMBL/GenBank/DDBJ whole genome shotgun (WGS) entry which is preliminary data.</text>
</comment>
<dbReference type="FunFam" id="1.10.3520.10:FF:000001">
    <property type="entry name" value="Pleckstrin domain-containing family A member 8"/>
    <property type="match status" value="1"/>
</dbReference>
<dbReference type="Gene3D" id="1.10.3520.10">
    <property type="entry name" value="Glycolipid transfer protein"/>
    <property type="match status" value="1"/>
</dbReference>
<evidence type="ECO:0000313" key="3">
    <source>
        <dbReference type="EMBL" id="CAI8026675.1"/>
    </source>
</evidence>
<dbReference type="EMBL" id="CASHTH010002225">
    <property type="protein sequence ID" value="CAI8026675.1"/>
    <property type="molecule type" value="Genomic_DNA"/>
</dbReference>
<dbReference type="Proteomes" id="UP001174909">
    <property type="component" value="Unassembled WGS sequence"/>
</dbReference>
<evidence type="ECO:0000259" key="2">
    <source>
        <dbReference type="Pfam" id="PF08718"/>
    </source>
</evidence>
<dbReference type="Pfam" id="PF08718">
    <property type="entry name" value="GLTP"/>
    <property type="match status" value="1"/>
</dbReference>
<dbReference type="InterPro" id="IPR014830">
    <property type="entry name" value="Glycolipid_transfer_prot_dom"/>
</dbReference>
<dbReference type="GO" id="GO:0016020">
    <property type="term" value="C:membrane"/>
    <property type="evidence" value="ECO:0007669"/>
    <property type="project" value="TreeGrafter"/>
</dbReference>
<accession>A0AA35SAV3</accession>